<keyword evidence="3 6" id="KW-0460">Magnesium</keyword>
<dbReference type="InterPro" id="IPR029065">
    <property type="entry name" value="Enolase_C-like"/>
</dbReference>
<dbReference type="SFLD" id="SFLDG00180">
    <property type="entry name" value="muconate_cycloisomerase"/>
    <property type="match status" value="1"/>
</dbReference>
<feature type="binding site" evidence="6">
    <location>
        <position position="177"/>
    </location>
    <ligand>
        <name>Mg(2+)</name>
        <dbReference type="ChEBI" id="CHEBI:18420"/>
    </ligand>
</feature>
<keyword evidence="2 6" id="KW-0479">Metal-binding</keyword>
<reference evidence="9 10" key="1">
    <citation type="submission" date="2005-12" db="EMBL/GenBank/DDBJ databases">
        <authorList>
            <person name="Moran M.A."/>
            <person name="Ferriera S."/>
            <person name="Johnson J."/>
            <person name="Kravitz S."/>
            <person name="Halpern A."/>
            <person name="Remington K."/>
            <person name="Beeson K."/>
            <person name="Tran B."/>
            <person name="Rogers Y.-H."/>
            <person name="Friedman R."/>
            <person name="Venter J.C."/>
        </authorList>
    </citation>
    <scope>NUCLEOTIDE SEQUENCE [LARGE SCALE GENOMIC DNA]</scope>
    <source>
        <strain evidence="10">ATCC BAA-591 / DSM 15170 / ISM</strain>
    </source>
</reference>
<dbReference type="Gene3D" id="3.30.390.10">
    <property type="entry name" value="Enolase-like, N-terminal domain"/>
    <property type="match status" value="1"/>
</dbReference>
<dbReference type="STRING" id="89187.ISM_08420"/>
<evidence type="ECO:0000256" key="7">
    <source>
        <dbReference type="RuleBase" id="RU366006"/>
    </source>
</evidence>
<dbReference type="PANTHER" id="PTHR48080:SF3">
    <property type="entry name" value="ENOLASE SUPERFAMILY MEMBER DDB_G0284701"/>
    <property type="match status" value="1"/>
</dbReference>
<keyword evidence="10" id="KW-1185">Reference proteome</keyword>
<protein>
    <recommendedName>
        <fullName evidence="7">Dipeptide epimerase</fullName>
        <ecNumber evidence="7">5.1.1.-</ecNumber>
    </recommendedName>
</protein>
<dbReference type="SFLD" id="SFLDS00001">
    <property type="entry name" value="Enolase"/>
    <property type="match status" value="1"/>
</dbReference>
<evidence type="ECO:0000313" key="9">
    <source>
        <dbReference type="EMBL" id="EAP78307.1"/>
    </source>
</evidence>
<dbReference type="InterPro" id="IPR013342">
    <property type="entry name" value="Mandelate_racemase_C"/>
</dbReference>
<evidence type="ECO:0000256" key="6">
    <source>
        <dbReference type="PIRSR" id="PIRSR634603-3"/>
    </source>
</evidence>
<evidence type="ECO:0000259" key="8">
    <source>
        <dbReference type="SMART" id="SM00922"/>
    </source>
</evidence>
<feature type="binding site" evidence="6">
    <location>
        <position position="203"/>
    </location>
    <ligand>
        <name>Mg(2+)</name>
        <dbReference type="ChEBI" id="CHEBI:18420"/>
    </ligand>
</feature>
<name>A3SLS6_ROSNI</name>
<feature type="binding site" evidence="6">
    <location>
        <position position="226"/>
    </location>
    <ligand>
        <name>Mg(2+)</name>
        <dbReference type="ChEBI" id="CHEBI:18420"/>
    </ligand>
</feature>
<evidence type="ECO:0000256" key="2">
    <source>
        <dbReference type="ARBA" id="ARBA00022723"/>
    </source>
</evidence>
<organism evidence="9 10">
    <name type="scientific">Roseovarius nubinhibens (strain ATCC BAA-591 / DSM 15170 / ISM)</name>
    <dbReference type="NCBI Taxonomy" id="89187"/>
    <lineage>
        <taxon>Bacteria</taxon>
        <taxon>Pseudomonadati</taxon>
        <taxon>Pseudomonadota</taxon>
        <taxon>Alphaproteobacteria</taxon>
        <taxon>Rhodobacterales</taxon>
        <taxon>Roseobacteraceae</taxon>
        <taxon>Roseovarius</taxon>
    </lineage>
</organism>
<dbReference type="Pfam" id="PF02746">
    <property type="entry name" value="MR_MLE_N"/>
    <property type="match status" value="1"/>
</dbReference>
<dbReference type="GO" id="GO:0016855">
    <property type="term" value="F:racemase and epimerase activity, acting on amino acids and derivatives"/>
    <property type="evidence" value="ECO:0007669"/>
    <property type="project" value="UniProtKB-UniRule"/>
</dbReference>
<accession>A3SLS6</accession>
<dbReference type="PANTHER" id="PTHR48080">
    <property type="entry name" value="D-GALACTONATE DEHYDRATASE-RELATED"/>
    <property type="match status" value="1"/>
</dbReference>
<dbReference type="CDD" id="cd03319">
    <property type="entry name" value="L-Ala-DL-Glu_epimerase"/>
    <property type="match status" value="1"/>
</dbReference>
<dbReference type="InterPro" id="IPR029017">
    <property type="entry name" value="Enolase-like_N"/>
</dbReference>
<sequence length="329" mass="35474">MTEKRNITVEFSVSRDDFKLAQVFTISRGSRTEANVLTVRVRDGAHEGIGECVPYARYDETLDSVEAEILGLSGTVDRAALYDLLPAGAARNAVDCALWDLEAKRAGKRAWELAGLPQPGPEITAYTLSLDTPEKMREQAAKHAYRPLLKIKLGTPDDMPRLEAVRAGAPKSTIIVDANEGWSAEVYADLAPHLVRLGVALVEQPLPAKDDEALRGMERPVPVCADESCHDRTSLPGLKGKYDVINIKLDKTGGLTEALELKKAALAEGYKVMVGCMVGSSLAMAPAVLVAQGIMVTDLDGPLLLAEDRKTPLIFDEAGVHPPAPELWG</sequence>
<dbReference type="Proteomes" id="UP000005954">
    <property type="component" value="Unassembled WGS sequence"/>
</dbReference>
<dbReference type="InterPro" id="IPR013341">
    <property type="entry name" value="Mandelate_racemase_N_dom"/>
</dbReference>
<dbReference type="InterPro" id="IPR034593">
    <property type="entry name" value="DgoD-like"/>
</dbReference>
<evidence type="ECO:0000256" key="4">
    <source>
        <dbReference type="ARBA" id="ARBA00023235"/>
    </source>
</evidence>
<dbReference type="InterPro" id="IPR036849">
    <property type="entry name" value="Enolase-like_C_sf"/>
</dbReference>
<feature type="active site" description="Proton acceptor; specific for (R)-substrate epimerization" evidence="5">
    <location>
        <position position="152"/>
    </location>
</feature>
<comment type="similarity">
    <text evidence="1 7">Belongs to the mandelate racemase/muconate lactonizing enzyme family.</text>
</comment>
<feature type="domain" description="Mandelate racemase/muconate lactonizing enzyme C-terminal" evidence="8">
    <location>
        <begin position="133"/>
        <end position="224"/>
    </location>
</feature>
<evidence type="ECO:0000256" key="1">
    <source>
        <dbReference type="ARBA" id="ARBA00008031"/>
    </source>
</evidence>
<dbReference type="SUPFAM" id="SSF54826">
    <property type="entry name" value="Enolase N-terminal domain-like"/>
    <property type="match status" value="1"/>
</dbReference>
<dbReference type="SFLD" id="SFLDF00010">
    <property type="entry name" value="dipeptide_epimerase"/>
    <property type="match status" value="1"/>
</dbReference>
<dbReference type="InterPro" id="IPR034603">
    <property type="entry name" value="Dipeptide_epimerase"/>
</dbReference>
<keyword evidence="4 7" id="KW-0413">Isomerase</keyword>
<dbReference type="AlphaFoldDB" id="A3SLS6"/>
<gene>
    <name evidence="9" type="ORF">ISM_08420</name>
</gene>
<evidence type="ECO:0000256" key="5">
    <source>
        <dbReference type="PIRSR" id="PIRSR634603-1"/>
    </source>
</evidence>
<comment type="cofactor">
    <cofactor evidence="6 7">
        <name>Mg(2+)</name>
        <dbReference type="ChEBI" id="CHEBI:18420"/>
    </cofactor>
    <text evidence="6 7">Binds 1 Mg(2+) ion per subunit.</text>
</comment>
<evidence type="ECO:0000256" key="3">
    <source>
        <dbReference type="ARBA" id="ARBA00022842"/>
    </source>
</evidence>
<proteinExistence type="inferred from homology"/>
<dbReference type="EC" id="5.1.1.-" evidence="7"/>
<dbReference type="HOGENOM" id="CLU_030273_4_3_5"/>
<evidence type="ECO:0000313" key="10">
    <source>
        <dbReference type="Proteomes" id="UP000005954"/>
    </source>
</evidence>
<dbReference type="Gene3D" id="3.20.20.120">
    <property type="entry name" value="Enolase-like C-terminal domain"/>
    <property type="match status" value="1"/>
</dbReference>
<dbReference type="eggNOG" id="COG4948">
    <property type="taxonomic scope" value="Bacteria"/>
</dbReference>
<dbReference type="GO" id="GO:0046872">
    <property type="term" value="F:metal ion binding"/>
    <property type="evidence" value="ECO:0007669"/>
    <property type="project" value="UniProtKB-KW"/>
</dbReference>
<dbReference type="SMART" id="SM00922">
    <property type="entry name" value="MR_MLE"/>
    <property type="match status" value="1"/>
</dbReference>
<dbReference type="Pfam" id="PF13378">
    <property type="entry name" value="MR_MLE_C"/>
    <property type="match status" value="1"/>
</dbReference>
<comment type="caution">
    <text evidence="9">The sequence shown here is derived from an EMBL/GenBank/DDBJ whole genome shotgun (WGS) entry which is preliminary data.</text>
</comment>
<dbReference type="SUPFAM" id="SSF51604">
    <property type="entry name" value="Enolase C-terminal domain-like"/>
    <property type="match status" value="1"/>
</dbReference>
<feature type="active site" description="Proton acceptor; specific for (S)-substrate epimerization" evidence="5">
    <location>
        <position position="248"/>
    </location>
</feature>
<dbReference type="EMBL" id="AALY01000001">
    <property type="protein sequence ID" value="EAP78307.1"/>
    <property type="molecule type" value="Genomic_DNA"/>
</dbReference>
<dbReference type="NCBIfam" id="NF042940">
    <property type="entry name" value="racemase_DgcA"/>
    <property type="match status" value="1"/>
</dbReference>